<protein>
    <submittedName>
        <fullName evidence="2">DUF3592 domain-containing protein</fullName>
    </submittedName>
</protein>
<gene>
    <name evidence="2" type="ORF">PF327_09480</name>
</gene>
<name>A0ABT7QTN9_9BACT</name>
<proteinExistence type="predicted"/>
<reference evidence="2" key="1">
    <citation type="submission" date="2023-01" db="EMBL/GenBank/DDBJ databases">
        <title>Sulfurovum sp. XTW-4 genome assembly.</title>
        <authorList>
            <person name="Wang J."/>
        </authorList>
    </citation>
    <scope>NUCLEOTIDE SEQUENCE</scope>
    <source>
        <strain evidence="2">XTW-4</strain>
    </source>
</reference>
<feature type="transmembrane region" description="Helical" evidence="1">
    <location>
        <begin position="183"/>
        <end position="202"/>
    </location>
</feature>
<feature type="transmembrane region" description="Helical" evidence="1">
    <location>
        <begin position="39"/>
        <end position="59"/>
    </location>
</feature>
<keyword evidence="1" id="KW-1133">Transmembrane helix</keyword>
<feature type="transmembrane region" description="Helical" evidence="1">
    <location>
        <begin position="12"/>
        <end position="33"/>
    </location>
</feature>
<comment type="caution">
    <text evidence="2">The sequence shown here is derived from an EMBL/GenBank/DDBJ whole genome shotgun (WGS) entry which is preliminary data.</text>
</comment>
<keyword evidence="3" id="KW-1185">Reference proteome</keyword>
<dbReference type="RefSeq" id="WP_289402332.1">
    <property type="nucleotide sequence ID" value="NZ_JAQIBC010000008.1"/>
</dbReference>
<accession>A0ABT7QTN9</accession>
<evidence type="ECO:0000313" key="2">
    <source>
        <dbReference type="EMBL" id="MDM5264426.1"/>
    </source>
</evidence>
<dbReference type="EMBL" id="JAQIBC010000008">
    <property type="protein sequence ID" value="MDM5264426.1"/>
    <property type="molecule type" value="Genomic_DNA"/>
</dbReference>
<evidence type="ECO:0000313" key="3">
    <source>
        <dbReference type="Proteomes" id="UP001169066"/>
    </source>
</evidence>
<keyword evidence="1" id="KW-0812">Transmembrane</keyword>
<sequence length="204" mass="24409">MNNKNIDREIYFSKNMFFLTLMILVPPLGLILLREYSNMSILFLLFLIGICFYIGYVYYQQNKKFESTYDWIPINAKVINKRVFHLNCMSINSGMDKYRTRTHGYKVDITYKYKYNDNEYKSNQYALSFKSDVDCNYLYALDEAKKIMFRSTKDNNIKVYVNPDNPAESVIKQGKSIWYGMPYIFYLSIYIGVLVFFIYWISVH</sequence>
<organism evidence="2 3">
    <name type="scientific">Sulfurovum xiamenensis</name>
    <dbReference type="NCBI Taxonomy" id="3019066"/>
    <lineage>
        <taxon>Bacteria</taxon>
        <taxon>Pseudomonadati</taxon>
        <taxon>Campylobacterota</taxon>
        <taxon>Epsilonproteobacteria</taxon>
        <taxon>Campylobacterales</taxon>
        <taxon>Sulfurovaceae</taxon>
        <taxon>Sulfurovum</taxon>
    </lineage>
</organism>
<keyword evidence="1" id="KW-0472">Membrane</keyword>
<evidence type="ECO:0000256" key="1">
    <source>
        <dbReference type="SAM" id="Phobius"/>
    </source>
</evidence>
<dbReference type="Proteomes" id="UP001169066">
    <property type="component" value="Unassembled WGS sequence"/>
</dbReference>